<sequence>MLIIFSFRDKLVSRQLLIIPLHVCCYRMRDLSAHEKHEFQKLQKDLDLRKSEIAELARTKEKLSSRVEEMDNQISDLQEQVDAALGGRGNGSTIGRLQTYP</sequence>
<name>A0A067QF88_ZOONE</name>
<feature type="coiled-coil region" evidence="1">
    <location>
        <begin position="53"/>
        <end position="87"/>
    </location>
</feature>
<reference evidence="2 3" key="1">
    <citation type="journal article" date="2014" name="Nat. Commun.">
        <title>Molecular traces of alternative social organization in a termite genome.</title>
        <authorList>
            <person name="Terrapon N."/>
            <person name="Li C."/>
            <person name="Robertson H.M."/>
            <person name="Ji L."/>
            <person name="Meng X."/>
            <person name="Booth W."/>
            <person name="Chen Z."/>
            <person name="Childers C.P."/>
            <person name="Glastad K.M."/>
            <person name="Gokhale K."/>
            <person name="Gowin J."/>
            <person name="Gronenberg W."/>
            <person name="Hermansen R.A."/>
            <person name="Hu H."/>
            <person name="Hunt B.G."/>
            <person name="Huylmans A.K."/>
            <person name="Khalil S.M."/>
            <person name="Mitchell R.D."/>
            <person name="Munoz-Torres M.C."/>
            <person name="Mustard J.A."/>
            <person name="Pan H."/>
            <person name="Reese J.T."/>
            <person name="Scharf M.E."/>
            <person name="Sun F."/>
            <person name="Vogel H."/>
            <person name="Xiao J."/>
            <person name="Yang W."/>
            <person name="Yang Z."/>
            <person name="Yang Z."/>
            <person name="Zhou J."/>
            <person name="Zhu J."/>
            <person name="Brent C.S."/>
            <person name="Elsik C.G."/>
            <person name="Goodisman M.A."/>
            <person name="Liberles D.A."/>
            <person name="Roe R.M."/>
            <person name="Vargo E.L."/>
            <person name="Vilcinskas A."/>
            <person name="Wang J."/>
            <person name="Bornberg-Bauer E."/>
            <person name="Korb J."/>
            <person name="Zhang G."/>
            <person name="Liebig J."/>
        </authorList>
    </citation>
    <scope>NUCLEOTIDE SEQUENCE [LARGE SCALE GENOMIC DNA]</scope>
    <source>
        <tissue evidence="2">Whole organism</tissue>
    </source>
</reference>
<protein>
    <submittedName>
        <fullName evidence="2">Dynactin subunit 1</fullName>
    </submittedName>
</protein>
<dbReference type="STRING" id="136037.A0A067QF88"/>
<organism evidence="2 3">
    <name type="scientific">Zootermopsis nevadensis</name>
    <name type="common">Dampwood termite</name>
    <dbReference type="NCBI Taxonomy" id="136037"/>
    <lineage>
        <taxon>Eukaryota</taxon>
        <taxon>Metazoa</taxon>
        <taxon>Ecdysozoa</taxon>
        <taxon>Arthropoda</taxon>
        <taxon>Hexapoda</taxon>
        <taxon>Insecta</taxon>
        <taxon>Pterygota</taxon>
        <taxon>Neoptera</taxon>
        <taxon>Polyneoptera</taxon>
        <taxon>Dictyoptera</taxon>
        <taxon>Blattodea</taxon>
        <taxon>Blattoidea</taxon>
        <taxon>Termitoidae</taxon>
        <taxon>Termopsidae</taxon>
        <taxon>Zootermopsis</taxon>
    </lineage>
</organism>
<keyword evidence="1" id="KW-0175">Coiled coil</keyword>
<evidence type="ECO:0000313" key="3">
    <source>
        <dbReference type="Proteomes" id="UP000027135"/>
    </source>
</evidence>
<gene>
    <name evidence="2" type="ORF">L798_04666</name>
</gene>
<dbReference type="InParanoid" id="A0A067QF88"/>
<dbReference type="eggNOG" id="KOG0971">
    <property type="taxonomic scope" value="Eukaryota"/>
</dbReference>
<proteinExistence type="predicted"/>
<evidence type="ECO:0000256" key="1">
    <source>
        <dbReference type="SAM" id="Coils"/>
    </source>
</evidence>
<keyword evidence="3" id="KW-1185">Reference proteome</keyword>
<evidence type="ECO:0000313" key="2">
    <source>
        <dbReference type="EMBL" id="KDR04706.1"/>
    </source>
</evidence>
<accession>A0A067QF88</accession>
<dbReference type="EMBL" id="KK853617">
    <property type="protein sequence ID" value="KDR04706.1"/>
    <property type="molecule type" value="Genomic_DNA"/>
</dbReference>
<dbReference type="Proteomes" id="UP000027135">
    <property type="component" value="Unassembled WGS sequence"/>
</dbReference>
<dbReference type="AlphaFoldDB" id="A0A067QF88"/>